<dbReference type="PROSITE" id="PS00166">
    <property type="entry name" value="ENOYL_COA_HYDRATASE"/>
    <property type="match status" value="1"/>
</dbReference>
<evidence type="ECO:0000313" key="3">
    <source>
        <dbReference type="EMBL" id="MDA5398236.1"/>
    </source>
</evidence>
<comment type="caution">
    <text evidence="3">The sequence shown here is derived from an EMBL/GenBank/DDBJ whole genome shotgun (WGS) entry which is preliminary data.</text>
</comment>
<dbReference type="PANTHER" id="PTHR43802:SF1">
    <property type="entry name" value="IP11341P-RELATED"/>
    <property type="match status" value="1"/>
</dbReference>
<dbReference type="NCBIfam" id="NF006128">
    <property type="entry name" value="PRK08272.1"/>
    <property type="match status" value="1"/>
</dbReference>
<organism evidence="3 4">
    <name type="scientific">Hoeflea prorocentri</name>
    <dbReference type="NCBI Taxonomy" id="1922333"/>
    <lineage>
        <taxon>Bacteria</taxon>
        <taxon>Pseudomonadati</taxon>
        <taxon>Pseudomonadota</taxon>
        <taxon>Alphaproteobacteria</taxon>
        <taxon>Hyphomicrobiales</taxon>
        <taxon>Rhizobiaceae</taxon>
        <taxon>Hoeflea</taxon>
    </lineage>
</organism>
<dbReference type="RefSeq" id="WP_267989672.1">
    <property type="nucleotide sequence ID" value="NZ_JAPJZI010000001.1"/>
</dbReference>
<dbReference type="InterPro" id="IPR001753">
    <property type="entry name" value="Enoyl-CoA_hydra/iso"/>
</dbReference>
<evidence type="ECO:0000313" key="4">
    <source>
        <dbReference type="Proteomes" id="UP001151234"/>
    </source>
</evidence>
<evidence type="ECO:0000256" key="1">
    <source>
        <dbReference type="ARBA" id="ARBA00005254"/>
    </source>
</evidence>
<dbReference type="InterPro" id="IPR029045">
    <property type="entry name" value="ClpP/crotonase-like_dom_sf"/>
</dbReference>
<dbReference type="Pfam" id="PF00378">
    <property type="entry name" value="ECH_1"/>
    <property type="match status" value="1"/>
</dbReference>
<keyword evidence="4" id="KW-1185">Reference proteome</keyword>
<dbReference type="SUPFAM" id="SSF52096">
    <property type="entry name" value="ClpP/crotonase"/>
    <property type="match status" value="1"/>
</dbReference>
<comment type="similarity">
    <text evidence="1 2">Belongs to the enoyl-CoA hydratase/isomerase family.</text>
</comment>
<dbReference type="PANTHER" id="PTHR43802">
    <property type="entry name" value="ENOYL-COA HYDRATASE"/>
    <property type="match status" value="1"/>
</dbReference>
<dbReference type="InterPro" id="IPR018376">
    <property type="entry name" value="Enoyl-CoA_hyd/isom_CS"/>
</dbReference>
<dbReference type="AlphaFoldDB" id="A0A9X3UKB3"/>
<name>A0A9X3UKB3_9HYPH</name>
<gene>
    <name evidence="3" type="ORF">OQ273_06575</name>
</gene>
<dbReference type="EMBL" id="JAPJZI010000001">
    <property type="protein sequence ID" value="MDA5398236.1"/>
    <property type="molecule type" value="Genomic_DNA"/>
</dbReference>
<proteinExistence type="inferred from homology"/>
<dbReference type="Gene3D" id="3.90.226.10">
    <property type="entry name" value="2-enoyl-CoA Hydratase, Chain A, domain 1"/>
    <property type="match status" value="1"/>
</dbReference>
<dbReference type="GO" id="GO:0003824">
    <property type="term" value="F:catalytic activity"/>
    <property type="evidence" value="ECO:0007669"/>
    <property type="project" value="InterPro"/>
</dbReference>
<accession>A0A9X3UKB3</accession>
<dbReference type="Proteomes" id="UP001151234">
    <property type="component" value="Unassembled WGS sequence"/>
</dbReference>
<protein>
    <submittedName>
        <fullName evidence="3">Crotonase/enoyl-CoA hydratase family protein</fullName>
    </submittedName>
</protein>
<sequence>MARVLFETDGRIGRITLNRPDVLNAIDDELPRELEAAVAAANDDDNVHVIVLSGSGKGFCAGYDLAYYAEAREGKGFEATQDMPWDPMKDYSFMMRNTQHFMSLWRSYKPVIAKIHGFAVAGGSDIALCCDMIVMADDARIGYMPTRVWGCPTTAMWVYRLGPEKAKRMLFTGDTINGAQAEDWGLVLKSVPADRLDGEVDALAERVAGVPKNQLMMQKLVVNQAIEAMGLHQTQMFATVFDGITRHSPEGLNFKHRAEEVGWKQAVRERDLGTYDWTEDRPINSVKGS</sequence>
<reference evidence="3" key="1">
    <citation type="submission" date="2022-11" db="EMBL/GenBank/DDBJ databases">
        <title>Draft genome sequence of Hoeflea poritis E7-10 and Hoeflea prorocentri PM5-8, separated from scleractinian coral Porites lutea and marine dinoflagellate.</title>
        <authorList>
            <person name="Zhang G."/>
            <person name="Wei Q."/>
            <person name="Cai L."/>
        </authorList>
    </citation>
    <scope>NUCLEOTIDE SEQUENCE</scope>
    <source>
        <strain evidence="3">PM5-8</strain>
    </source>
</reference>
<evidence type="ECO:0000256" key="2">
    <source>
        <dbReference type="RuleBase" id="RU003707"/>
    </source>
</evidence>
<dbReference type="CDD" id="cd06558">
    <property type="entry name" value="crotonase-like"/>
    <property type="match status" value="1"/>
</dbReference>